<dbReference type="AlphaFoldDB" id="A0A2H3NV02"/>
<accession>A0A2H3NV02</accession>
<keyword evidence="6" id="KW-0808">Transferase</keyword>
<comment type="cofactor">
    <cofactor evidence="1 4">
        <name>pyridoxal 5'-phosphate</name>
        <dbReference type="ChEBI" id="CHEBI:597326"/>
    </cofactor>
</comment>
<reference evidence="6 7" key="1">
    <citation type="submission" date="2017-10" db="EMBL/GenBank/DDBJ databases">
        <title>Draft genome of Longimonas halophila.</title>
        <authorList>
            <person name="Goh K.M."/>
            <person name="Shamsir M.S."/>
            <person name="Lim S.W."/>
        </authorList>
    </citation>
    <scope>NUCLEOTIDE SEQUENCE [LARGE SCALE GENOMIC DNA]</scope>
    <source>
        <strain evidence="6 7">KCTC 42399</strain>
    </source>
</reference>
<keyword evidence="6" id="KW-0032">Aminotransferase</keyword>
<dbReference type="PANTHER" id="PTHR43586:SF15">
    <property type="entry name" value="BLR3095 PROTEIN"/>
    <property type="match status" value="1"/>
</dbReference>
<dbReference type="InterPro" id="IPR015422">
    <property type="entry name" value="PyrdxlP-dep_Trfase_small"/>
</dbReference>
<dbReference type="InterPro" id="IPR020578">
    <property type="entry name" value="Aminotrans_V_PyrdxlP_BS"/>
</dbReference>
<name>A0A2H3NV02_9BACT</name>
<dbReference type="RefSeq" id="WP_098062988.1">
    <property type="nucleotide sequence ID" value="NZ_PDEP01000013.1"/>
</dbReference>
<evidence type="ECO:0000256" key="2">
    <source>
        <dbReference type="ARBA" id="ARBA00022898"/>
    </source>
</evidence>
<dbReference type="PANTHER" id="PTHR43586">
    <property type="entry name" value="CYSTEINE DESULFURASE"/>
    <property type="match status" value="1"/>
</dbReference>
<keyword evidence="2" id="KW-0663">Pyridoxal phosphate</keyword>
<dbReference type="InterPro" id="IPR000192">
    <property type="entry name" value="Aminotrans_V_dom"/>
</dbReference>
<dbReference type="PROSITE" id="PS00595">
    <property type="entry name" value="AA_TRANSFER_CLASS_5"/>
    <property type="match status" value="1"/>
</dbReference>
<dbReference type="Gene3D" id="3.40.640.10">
    <property type="entry name" value="Type I PLP-dependent aspartate aminotransferase-like (Major domain)"/>
    <property type="match status" value="1"/>
</dbReference>
<sequence>MPTPALNPPVPPGDVDALRRHFPHTEDRIYLNHAATSPLSRAVTEAIQHHVQQRQGTTRTAQIDDFESLLAVIKATRTQVAELLQADTERVDFAPNTSAALNLLADGLDWQPGDRIAVPDCEFPTNVFPFKKLEAQGVTLDFIPTERGTFSVDDVARTLTPDTRLVSVSWIQFLSGFRADLEAIGALCHERDVLFCVDAIQGLGAFSLDVEAAHIDFLAAGTHKWLMGIQGLAVFYVREALQEQLTPPTGWLHGPVNWTELDAYELTLHDDARRFRTGTMNALGILALHASLTLRDAFGGARVAERTRHLARRLADGCRNLGLDAYLPHPPESGIVTLDVDDAESVYEALADERIIGACRNDKLRLSPAYYVTDTEIDRTLAALERICAPTHA</sequence>
<dbReference type="Pfam" id="PF00266">
    <property type="entry name" value="Aminotran_5"/>
    <property type="match status" value="1"/>
</dbReference>
<keyword evidence="7" id="KW-1185">Reference proteome</keyword>
<gene>
    <name evidence="6" type="ORF">CRI93_12570</name>
</gene>
<dbReference type="SUPFAM" id="SSF53383">
    <property type="entry name" value="PLP-dependent transferases"/>
    <property type="match status" value="1"/>
</dbReference>
<dbReference type="InterPro" id="IPR015424">
    <property type="entry name" value="PyrdxlP-dep_Trfase"/>
</dbReference>
<protein>
    <submittedName>
        <fullName evidence="6">Aminotransferase</fullName>
    </submittedName>
</protein>
<organism evidence="6 7">
    <name type="scientific">Longimonas halophila</name>
    <dbReference type="NCBI Taxonomy" id="1469170"/>
    <lineage>
        <taxon>Bacteria</taxon>
        <taxon>Pseudomonadati</taxon>
        <taxon>Rhodothermota</taxon>
        <taxon>Rhodothermia</taxon>
        <taxon>Rhodothermales</taxon>
        <taxon>Salisaetaceae</taxon>
        <taxon>Longimonas</taxon>
    </lineage>
</organism>
<feature type="domain" description="Aminotransferase class V" evidence="5">
    <location>
        <begin position="29"/>
        <end position="345"/>
    </location>
</feature>
<dbReference type="Proteomes" id="UP000221024">
    <property type="component" value="Unassembled WGS sequence"/>
</dbReference>
<comment type="similarity">
    <text evidence="3">Belongs to the class-V pyridoxal-phosphate-dependent aminotransferase family.</text>
</comment>
<evidence type="ECO:0000259" key="5">
    <source>
        <dbReference type="Pfam" id="PF00266"/>
    </source>
</evidence>
<proteinExistence type="inferred from homology"/>
<evidence type="ECO:0000256" key="1">
    <source>
        <dbReference type="ARBA" id="ARBA00001933"/>
    </source>
</evidence>
<dbReference type="Gene3D" id="3.90.1150.10">
    <property type="entry name" value="Aspartate Aminotransferase, domain 1"/>
    <property type="match status" value="1"/>
</dbReference>
<evidence type="ECO:0000256" key="4">
    <source>
        <dbReference type="RuleBase" id="RU004504"/>
    </source>
</evidence>
<evidence type="ECO:0000313" key="6">
    <source>
        <dbReference type="EMBL" id="PEN05526.1"/>
    </source>
</evidence>
<dbReference type="GO" id="GO:0008483">
    <property type="term" value="F:transaminase activity"/>
    <property type="evidence" value="ECO:0007669"/>
    <property type="project" value="UniProtKB-KW"/>
</dbReference>
<dbReference type="EMBL" id="PDEP01000013">
    <property type="protein sequence ID" value="PEN05526.1"/>
    <property type="molecule type" value="Genomic_DNA"/>
</dbReference>
<dbReference type="OrthoDB" id="513408at2"/>
<comment type="caution">
    <text evidence="6">The sequence shown here is derived from an EMBL/GenBank/DDBJ whole genome shotgun (WGS) entry which is preliminary data.</text>
</comment>
<evidence type="ECO:0000313" key="7">
    <source>
        <dbReference type="Proteomes" id="UP000221024"/>
    </source>
</evidence>
<evidence type="ECO:0000256" key="3">
    <source>
        <dbReference type="RuleBase" id="RU004075"/>
    </source>
</evidence>
<dbReference type="InterPro" id="IPR015421">
    <property type="entry name" value="PyrdxlP-dep_Trfase_major"/>
</dbReference>